<sequence length="1074" mass="120568">MDIDSDSDKLPSDVISEDELPPDVCPEPLAHSASDRHVDPNSCCKENCWQTLQDSPGLARRVTELQQALDACTKDQRKTLQFKRLKEWGIGAQTSWRRYRVWGMTLCAAAVQKLLKTTPYFLKQFNSDIAQGHDMPPRVLTETQQQRNERGAWAKASSILEWLHGQVAEDLAESVRVAGDTVHSSKPAALSKPPADTEKIGFIDELDEEGVRWMPPGTTLSEMLDLGIAFLPDQKVAYSTFVKCYHMSWEKKLKVRTVGQHSKCTACEKFKEYRRRIASKKDGDRIAAEYSSHLSDVMKDRQVDERLCAKARITAGTLAGSVKPEESLLSIVIDAMDGAKFRCPRNVSAAKEFQNLWRPEASCIGAIIEGLRETYYLCDPDISKSADVHASIIGHSLEKAKQSFQTRGKPFPRHLRLHSDNAAAEGKNQTILCLAAWLCHRRLFESVVLTQFRVGHTHSKIDQRFSELRFCLSQCCVLESPDAFMDAIREGVQPRESRHLGVERLRAAPNFKNFFQQLEVKTSGHVQTRWQTLRNEEAVHVFCFERRSEFKGEIEEVNGSPGGPQPGDVILTCRQYICNEAPSQPPFVFAYEDDFAKMPSSSNLCMAPRVALSDRQIKEFQKTAEVISQDPWNMDEGCAFLLQLMEENQSQQSDNWIPLCMPWFLSGTRADVDFTLDEPVPKLTDETFKWNHRAPAPVTVSRPPAHLKRLNVKGQAAAAGADDILPPPEGTRLERDHTEVARENPQLGAPASSFGRGGAPNSVATLPPDLAKKAKGKAKAKAKASPQATGNAEPALAGARGLKRPAAAAAAGKRDKQRQLGRLPMPPDAKDYIGCPNNNMDIIVLDDDEDQEQHLFMEFFSPPRVAIPLRREGYWALHSFDIVTGYDFLTADGRARALKLLTQHRPFFTMLSAPCTMFSVMQNANLGKMDTATKKRRFAEANCLLDYSMLIARRQIAQKRFFAHEHPQKATSWKRQSVQDIADQEGVMKVTFDQCRVNLKTPVSEKPLQKRTTLLTNSTAIVSLFEPLQCACTEPHATIEGSEGGIQLSKWCQIYTHEFVDKLQKAVRLEWERR</sequence>
<organism evidence="3 4">
    <name type="scientific">Durusdinium trenchii</name>
    <dbReference type="NCBI Taxonomy" id="1381693"/>
    <lineage>
        <taxon>Eukaryota</taxon>
        <taxon>Sar</taxon>
        <taxon>Alveolata</taxon>
        <taxon>Dinophyceae</taxon>
        <taxon>Suessiales</taxon>
        <taxon>Symbiodiniaceae</taxon>
        <taxon>Durusdinium</taxon>
    </lineage>
</organism>
<feature type="compositionally biased region" description="Basic and acidic residues" evidence="1">
    <location>
        <begin position="1"/>
        <end position="11"/>
    </location>
</feature>
<feature type="compositionally biased region" description="Low complexity" evidence="1">
    <location>
        <begin position="795"/>
        <end position="811"/>
    </location>
</feature>
<gene>
    <name evidence="3" type="ORF">SCF082_LOCUS23949</name>
</gene>
<keyword evidence="4" id="KW-1185">Reference proteome</keyword>
<proteinExistence type="predicted"/>
<comment type="caution">
    <text evidence="3">The sequence shown here is derived from an EMBL/GenBank/DDBJ whole genome shotgun (WGS) entry which is preliminary data.</text>
</comment>
<feature type="region of interest" description="Disordered" evidence="1">
    <location>
        <begin position="1"/>
        <end position="37"/>
    </location>
</feature>
<dbReference type="Proteomes" id="UP001642464">
    <property type="component" value="Unassembled WGS sequence"/>
</dbReference>
<evidence type="ECO:0000313" key="4">
    <source>
        <dbReference type="Proteomes" id="UP001642464"/>
    </source>
</evidence>
<evidence type="ECO:0000256" key="1">
    <source>
        <dbReference type="SAM" id="MobiDB-lite"/>
    </source>
</evidence>
<reference evidence="3 4" key="1">
    <citation type="submission" date="2024-02" db="EMBL/GenBank/DDBJ databases">
        <authorList>
            <person name="Chen Y."/>
            <person name="Shah S."/>
            <person name="Dougan E. K."/>
            <person name="Thang M."/>
            <person name="Chan C."/>
        </authorList>
    </citation>
    <scope>NUCLEOTIDE SEQUENCE [LARGE SCALE GENOMIC DNA]</scope>
</reference>
<feature type="compositionally biased region" description="Basic residues" evidence="1">
    <location>
        <begin position="773"/>
        <end position="782"/>
    </location>
</feature>
<dbReference type="InterPro" id="IPR057191">
    <property type="entry name" value="DUF7869"/>
</dbReference>
<evidence type="ECO:0000313" key="3">
    <source>
        <dbReference type="EMBL" id="CAK9041444.1"/>
    </source>
</evidence>
<dbReference type="EMBL" id="CAXAMM010017569">
    <property type="protein sequence ID" value="CAK9041444.1"/>
    <property type="molecule type" value="Genomic_DNA"/>
</dbReference>
<accession>A0ABP0LQH2</accession>
<dbReference type="PANTHER" id="PTHR33153:SF3">
    <property type="entry name" value="TRAFFICKING PROTEIN PARTICLE COMPLEX SUBUNIT 11 DOMAIN-CONTAINING PROTEIN"/>
    <property type="match status" value="1"/>
</dbReference>
<name>A0ABP0LQH2_9DINO</name>
<dbReference type="Pfam" id="PF25273">
    <property type="entry name" value="DUF7869"/>
    <property type="match status" value="1"/>
</dbReference>
<protein>
    <recommendedName>
        <fullName evidence="2">DUF7869 domain-containing protein</fullName>
    </recommendedName>
</protein>
<evidence type="ECO:0000259" key="2">
    <source>
        <dbReference type="Pfam" id="PF25273"/>
    </source>
</evidence>
<dbReference type="PANTHER" id="PTHR33153">
    <property type="entry name" value="MYND-TYPE DOMAIN-CONTAINING PROTEIN"/>
    <property type="match status" value="1"/>
</dbReference>
<feature type="region of interest" description="Disordered" evidence="1">
    <location>
        <begin position="746"/>
        <end position="831"/>
    </location>
</feature>
<feature type="domain" description="DUF7869" evidence="2">
    <location>
        <begin position="353"/>
        <end position="543"/>
    </location>
</feature>